<dbReference type="Gene3D" id="6.10.330.20">
    <property type="match status" value="1"/>
</dbReference>
<evidence type="ECO:0000256" key="4">
    <source>
        <dbReference type="ARBA" id="ARBA00023128"/>
    </source>
</evidence>
<evidence type="ECO:0000256" key="5">
    <source>
        <dbReference type="ARBA" id="ARBA00023274"/>
    </source>
</evidence>
<dbReference type="Pfam" id="PF06984">
    <property type="entry name" value="MRP-L47"/>
    <property type="match status" value="1"/>
</dbReference>
<evidence type="ECO:0000256" key="6">
    <source>
        <dbReference type="ARBA" id="ARBA00035289"/>
    </source>
</evidence>
<protein>
    <recommendedName>
        <fullName evidence="6">Large ribosomal subunit protein uL29m</fullName>
    </recommendedName>
</protein>
<comment type="subcellular location">
    <subcellularLocation>
        <location evidence="1">Mitochondrion</location>
    </subcellularLocation>
</comment>
<reference evidence="7 8" key="1">
    <citation type="journal article" date="2024" name="Nat. Commun.">
        <title>Phylogenomics reveals the evolutionary origins of lichenization in chlorophyte algae.</title>
        <authorList>
            <person name="Puginier C."/>
            <person name="Libourel C."/>
            <person name="Otte J."/>
            <person name="Skaloud P."/>
            <person name="Haon M."/>
            <person name="Grisel S."/>
            <person name="Petersen M."/>
            <person name="Berrin J.G."/>
            <person name="Delaux P.M."/>
            <person name="Dal Grande F."/>
            <person name="Keller J."/>
        </authorList>
    </citation>
    <scope>NUCLEOTIDE SEQUENCE [LARGE SCALE GENOMIC DNA]</scope>
    <source>
        <strain evidence="7 8">SAG 2043</strain>
    </source>
</reference>
<evidence type="ECO:0000313" key="7">
    <source>
        <dbReference type="EMBL" id="KAK9824202.1"/>
    </source>
</evidence>
<comment type="similarity">
    <text evidence="2">Belongs to the universal ribosomal protein uL29 family.</text>
</comment>
<organism evidence="7 8">
    <name type="scientific">[Myrmecia] bisecta</name>
    <dbReference type="NCBI Taxonomy" id="41462"/>
    <lineage>
        <taxon>Eukaryota</taxon>
        <taxon>Viridiplantae</taxon>
        <taxon>Chlorophyta</taxon>
        <taxon>core chlorophytes</taxon>
        <taxon>Trebouxiophyceae</taxon>
        <taxon>Trebouxiales</taxon>
        <taxon>Trebouxiaceae</taxon>
        <taxon>Myrmecia</taxon>
    </lineage>
</organism>
<dbReference type="GO" id="GO:0032543">
    <property type="term" value="P:mitochondrial translation"/>
    <property type="evidence" value="ECO:0007669"/>
    <property type="project" value="TreeGrafter"/>
</dbReference>
<keyword evidence="5" id="KW-0687">Ribonucleoprotein</keyword>
<dbReference type="EMBL" id="JALJOR010000002">
    <property type="protein sequence ID" value="KAK9824202.1"/>
    <property type="molecule type" value="Genomic_DNA"/>
</dbReference>
<evidence type="ECO:0000256" key="3">
    <source>
        <dbReference type="ARBA" id="ARBA00022980"/>
    </source>
</evidence>
<accession>A0AAW1QRX2</accession>
<dbReference type="AlphaFoldDB" id="A0AAW1QRX2"/>
<dbReference type="Proteomes" id="UP001489004">
    <property type="component" value="Unassembled WGS sequence"/>
</dbReference>
<dbReference type="GO" id="GO:0005762">
    <property type="term" value="C:mitochondrial large ribosomal subunit"/>
    <property type="evidence" value="ECO:0007669"/>
    <property type="project" value="TreeGrafter"/>
</dbReference>
<evidence type="ECO:0000256" key="1">
    <source>
        <dbReference type="ARBA" id="ARBA00004173"/>
    </source>
</evidence>
<sequence>MALVACFARTLRIALCQQQSRCIATSPSCRGLDELFEKPLKAGEVRQAGRAWKAADLRTKSWDDLHKLWYVLLKEKNMLATEALRLKANGEKLPQPVRKQKVRKSMARLKLVLTERAMAEESQHQTHRLKQIINNL</sequence>
<comment type="caution">
    <text evidence="7">The sequence shown here is derived from an EMBL/GenBank/DDBJ whole genome shotgun (WGS) entry which is preliminary data.</text>
</comment>
<keyword evidence="4" id="KW-0496">Mitochondrion</keyword>
<dbReference type="InterPro" id="IPR001854">
    <property type="entry name" value="Ribosomal_uL29"/>
</dbReference>
<dbReference type="PANTHER" id="PTHR21183:SF18">
    <property type="entry name" value="LARGE RIBOSOMAL SUBUNIT PROTEIN UL29M"/>
    <property type="match status" value="1"/>
</dbReference>
<evidence type="ECO:0000256" key="2">
    <source>
        <dbReference type="ARBA" id="ARBA00009254"/>
    </source>
</evidence>
<gene>
    <name evidence="7" type="ORF">WJX72_008497</name>
</gene>
<keyword evidence="8" id="KW-1185">Reference proteome</keyword>
<dbReference type="SUPFAM" id="SSF46561">
    <property type="entry name" value="Ribosomal protein L29 (L29p)"/>
    <property type="match status" value="1"/>
</dbReference>
<dbReference type="GO" id="GO:0003735">
    <property type="term" value="F:structural constituent of ribosome"/>
    <property type="evidence" value="ECO:0007669"/>
    <property type="project" value="InterPro"/>
</dbReference>
<dbReference type="InterPro" id="IPR010729">
    <property type="entry name" value="Ribosomal_uL29_mit"/>
</dbReference>
<evidence type="ECO:0000313" key="8">
    <source>
        <dbReference type="Proteomes" id="UP001489004"/>
    </source>
</evidence>
<dbReference type="InterPro" id="IPR036049">
    <property type="entry name" value="Ribosomal_uL29_sf"/>
</dbReference>
<name>A0AAW1QRX2_9CHLO</name>
<dbReference type="InterPro" id="IPR038340">
    <property type="entry name" value="MRP-L47_sf"/>
</dbReference>
<keyword evidence="3" id="KW-0689">Ribosomal protein</keyword>
<dbReference type="PANTHER" id="PTHR21183">
    <property type="entry name" value="RIBOSOMAL PROTEIN L47, MITOCHONDRIAL-RELATED"/>
    <property type="match status" value="1"/>
</dbReference>
<proteinExistence type="inferred from homology"/>
<dbReference type="CDD" id="cd00427">
    <property type="entry name" value="Ribosomal_L29_HIP"/>
    <property type="match status" value="1"/>
</dbReference>